<keyword evidence="2" id="KW-1185">Reference proteome</keyword>
<gene>
    <name evidence="1" type="ORF">LXN57_25310</name>
</gene>
<dbReference type="RefSeq" id="WP_251800689.1">
    <property type="nucleotide sequence ID" value="NZ_JAMQOL010000036.1"/>
</dbReference>
<dbReference type="Proteomes" id="UP001523216">
    <property type="component" value="Unassembled WGS sequence"/>
</dbReference>
<evidence type="ECO:0000313" key="2">
    <source>
        <dbReference type="Proteomes" id="UP001523216"/>
    </source>
</evidence>
<name>A0ABT0Y5T2_9ACTN</name>
<protein>
    <submittedName>
        <fullName evidence="1">Uncharacterized protein</fullName>
    </submittedName>
</protein>
<dbReference type="EMBL" id="JAMQOL010000036">
    <property type="protein sequence ID" value="MCM4080898.1"/>
    <property type="molecule type" value="Genomic_DNA"/>
</dbReference>
<evidence type="ECO:0000313" key="1">
    <source>
        <dbReference type="EMBL" id="MCM4080898.1"/>
    </source>
</evidence>
<comment type="caution">
    <text evidence="1">The sequence shown here is derived from an EMBL/GenBank/DDBJ whole genome shotgun (WGS) entry which is preliminary data.</text>
</comment>
<organism evidence="1 2">
    <name type="scientific">Paractinoplanes hotanensis</name>
    <dbReference type="NCBI Taxonomy" id="2906497"/>
    <lineage>
        <taxon>Bacteria</taxon>
        <taxon>Bacillati</taxon>
        <taxon>Actinomycetota</taxon>
        <taxon>Actinomycetes</taxon>
        <taxon>Micromonosporales</taxon>
        <taxon>Micromonosporaceae</taxon>
        <taxon>Paractinoplanes</taxon>
    </lineage>
</organism>
<reference evidence="1 2" key="1">
    <citation type="submission" date="2022-06" db="EMBL/GenBank/DDBJ databases">
        <title>Actinoplanes abujensis sp. nov., isolated from Nigerian arid soil.</title>
        <authorList>
            <person name="Ding P."/>
        </authorList>
    </citation>
    <scope>NUCLEOTIDE SEQUENCE [LARGE SCALE GENOMIC DNA]</scope>
    <source>
        <strain evidence="2">TRM88002</strain>
    </source>
</reference>
<accession>A0ABT0Y5T2</accession>
<feature type="non-terminal residue" evidence="1">
    <location>
        <position position="1"/>
    </location>
</feature>
<sequence>VGDREGLRLQGENLLREKVEFVLRVHGRSLLLFGAGLSGRGPGFALTVHRVTLTDRSQRAGRAPTDDDSDL</sequence>
<proteinExistence type="predicted"/>